<dbReference type="Gene3D" id="2.40.50.40">
    <property type="match status" value="1"/>
</dbReference>
<evidence type="ECO:0000313" key="3">
    <source>
        <dbReference type="Proteomes" id="UP000265520"/>
    </source>
</evidence>
<dbReference type="EMBL" id="LXQA010313777">
    <property type="protein sequence ID" value="MCI43172.1"/>
    <property type="molecule type" value="Genomic_DNA"/>
</dbReference>
<organism evidence="2 3">
    <name type="scientific">Trifolium medium</name>
    <dbReference type="NCBI Taxonomy" id="97028"/>
    <lineage>
        <taxon>Eukaryota</taxon>
        <taxon>Viridiplantae</taxon>
        <taxon>Streptophyta</taxon>
        <taxon>Embryophyta</taxon>
        <taxon>Tracheophyta</taxon>
        <taxon>Spermatophyta</taxon>
        <taxon>Magnoliopsida</taxon>
        <taxon>eudicotyledons</taxon>
        <taxon>Gunneridae</taxon>
        <taxon>Pentapetalae</taxon>
        <taxon>rosids</taxon>
        <taxon>fabids</taxon>
        <taxon>Fabales</taxon>
        <taxon>Fabaceae</taxon>
        <taxon>Papilionoideae</taxon>
        <taxon>50 kb inversion clade</taxon>
        <taxon>NPAAA clade</taxon>
        <taxon>Hologalegina</taxon>
        <taxon>IRL clade</taxon>
        <taxon>Trifolieae</taxon>
        <taxon>Trifolium</taxon>
    </lineage>
</organism>
<proteinExistence type="predicted"/>
<sequence>LQLPDHARIHPVFHVSLLKKAIGNYEVQGDLPQELEVTDAVDVYPEQVMGSRVTVKEGEAVHQSLIKWKHKSLEDVTWEDNEFLIGQFPEFSLVDKTVLKEGRVDGNMDQDLG</sequence>
<evidence type="ECO:0000313" key="2">
    <source>
        <dbReference type="EMBL" id="MCI43172.1"/>
    </source>
</evidence>
<feature type="domain" description="Chromo" evidence="1">
    <location>
        <begin position="45"/>
        <end position="90"/>
    </location>
</feature>
<keyword evidence="3" id="KW-1185">Reference proteome</keyword>
<evidence type="ECO:0000259" key="1">
    <source>
        <dbReference type="Pfam" id="PF00385"/>
    </source>
</evidence>
<name>A0A392S417_9FABA</name>
<dbReference type="SUPFAM" id="SSF54160">
    <property type="entry name" value="Chromo domain-like"/>
    <property type="match status" value="1"/>
</dbReference>
<feature type="non-terminal residue" evidence="2">
    <location>
        <position position="113"/>
    </location>
</feature>
<dbReference type="Pfam" id="PF00385">
    <property type="entry name" value="Chromo"/>
    <property type="match status" value="1"/>
</dbReference>
<feature type="non-terminal residue" evidence="2">
    <location>
        <position position="1"/>
    </location>
</feature>
<dbReference type="AlphaFoldDB" id="A0A392S417"/>
<dbReference type="Proteomes" id="UP000265520">
    <property type="component" value="Unassembled WGS sequence"/>
</dbReference>
<accession>A0A392S417</accession>
<dbReference type="InterPro" id="IPR016197">
    <property type="entry name" value="Chromo-like_dom_sf"/>
</dbReference>
<reference evidence="2 3" key="1">
    <citation type="journal article" date="2018" name="Front. Plant Sci.">
        <title>Red Clover (Trifolium pratense) and Zigzag Clover (T. medium) - A Picture of Genomic Similarities and Differences.</title>
        <authorList>
            <person name="Dluhosova J."/>
            <person name="Istvanek J."/>
            <person name="Nedelnik J."/>
            <person name="Repkova J."/>
        </authorList>
    </citation>
    <scope>NUCLEOTIDE SEQUENCE [LARGE SCALE GENOMIC DNA]</scope>
    <source>
        <strain evidence="3">cv. 10/8</strain>
        <tissue evidence="2">Leaf</tissue>
    </source>
</reference>
<dbReference type="InterPro" id="IPR023780">
    <property type="entry name" value="Chromo_domain"/>
</dbReference>
<protein>
    <recommendedName>
        <fullName evidence="1">Chromo domain-containing protein</fullName>
    </recommendedName>
</protein>
<comment type="caution">
    <text evidence="2">The sequence shown here is derived from an EMBL/GenBank/DDBJ whole genome shotgun (WGS) entry which is preliminary data.</text>
</comment>